<dbReference type="STRING" id="376427.SAMN04487954_10521"/>
<reference evidence="2 3" key="1">
    <citation type="submission" date="2016-10" db="EMBL/GenBank/DDBJ databases">
        <authorList>
            <person name="de Groot N.N."/>
        </authorList>
    </citation>
    <scope>NUCLEOTIDE SEQUENCE [LARGE SCALE GENOMIC DNA]</scope>
    <source>
        <strain evidence="2 3">CGMCC 1.6133</strain>
    </source>
</reference>
<dbReference type="InterPro" id="IPR027417">
    <property type="entry name" value="P-loop_NTPase"/>
</dbReference>
<dbReference type="AlphaFoldDB" id="A0A1G8U028"/>
<dbReference type="RefSeq" id="WP_089684762.1">
    <property type="nucleotide sequence ID" value="NZ_FNES01000005.1"/>
</dbReference>
<evidence type="ECO:0000313" key="2">
    <source>
        <dbReference type="EMBL" id="SDJ47132.1"/>
    </source>
</evidence>
<evidence type="ECO:0000313" key="3">
    <source>
        <dbReference type="Proteomes" id="UP000198525"/>
    </source>
</evidence>
<dbReference type="Proteomes" id="UP000198525">
    <property type="component" value="Unassembled WGS sequence"/>
</dbReference>
<proteinExistence type="predicted"/>
<protein>
    <submittedName>
        <fullName evidence="2">Chromosome partitioning related protein ParA</fullName>
    </submittedName>
</protein>
<feature type="domain" description="AAA" evidence="1">
    <location>
        <begin position="1"/>
        <end position="153"/>
    </location>
</feature>
<dbReference type="CDD" id="cd02042">
    <property type="entry name" value="ParAB_family"/>
    <property type="match status" value="1"/>
</dbReference>
<dbReference type="PANTHER" id="PTHR13696">
    <property type="entry name" value="P-LOOP CONTAINING NUCLEOSIDE TRIPHOSPHATE HYDROLASE"/>
    <property type="match status" value="1"/>
</dbReference>
<keyword evidence="3" id="KW-1185">Reference proteome</keyword>
<gene>
    <name evidence="2" type="ORF">SAMN04487954_10521</name>
</gene>
<dbReference type="EMBL" id="FNES01000005">
    <property type="protein sequence ID" value="SDJ47132.1"/>
    <property type="molecule type" value="Genomic_DNA"/>
</dbReference>
<organism evidence="2 3">
    <name type="scientific">Billgrantia gudaonensis</name>
    <dbReference type="NCBI Taxonomy" id="376427"/>
    <lineage>
        <taxon>Bacteria</taxon>
        <taxon>Pseudomonadati</taxon>
        <taxon>Pseudomonadota</taxon>
        <taxon>Gammaproteobacteria</taxon>
        <taxon>Oceanospirillales</taxon>
        <taxon>Halomonadaceae</taxon>
        <taxon>Billgrantia</taxon>
    </lineage>
</organism>
<dbReference type="InterPro" id="IPR050678">
    <property type="entry name" value="DNA_Partitioning_ATPase"/>
</dbReference>
<sequence length="288" mass="30617">MRIMSVISTKGGVGKTTVTANLGGLLADAGLRVLFIDLDSQPTLSSYYPLRTEASGGTYELIALSDTAPDRVISQTAHPNLDVVISNDHAGQLPQLLLNAPDGRFRLAQLLSSLSGYDLVLIDTQGARSITLEMAVLASDHALSPITPELLSAREFVRGTVGLLRDLEALSQFTHLSVPPVSVLVNRLDETADARGIHQTLAEMFAAGEQGVTVMQNTIRAGVAFRQAASAGLPAHQFEPRKPAGRKSPAAADQVKAMACELNPDWQPLIDTMVSTTAMQGGCHDECH</sequence>
<dbReference type="PANTHER" id="PTHR13696:SF99">
    <property type="entry name" value="COBYRINIC ACID AC-DIAMIDE SYNTHASE"/>
    <property type="match status" value="1"/>
</dbReference>
<accession>A0A1G8U028</accession>
<dbReference type="Pfam" id="PF13614">
    <property type="entry name" value="AAA_31"/>
    <property type="match status" value="1"/>
</dbReference>
<dbReference type="Gene3D" id="3.40.50.300">
    <property type="entry name" value="P-loop containing nucleotide triphosphate hydrolases"/>
    <property type="match status" value="1"/>
</dbReference>
<evidence type="ECO:0000259" key="1">
    <source>
        <dbReference type="Pfam" id="PF13614"/>
    </source>
</evidence>
<dbReference type="SUPFAM" id="SSF52540">
    <property type="entry name" value="P-loop containing nucleoside triphosphate hydrolases"/>
    <property type="match status" value="1"/>
</dbReference>
<name>A0A1G8U028_9GAMM</name>
<dbReference type="InterPro" id="IPR025669">
    <property type="entry name" value="AAA_dom"/>
</dbReference>
<dbReference type="OrthoDB" id="9799330at2"/>